<dbReference type="EMBL" id="ATLV01018355">
    <property type="status" value="NOT_ANNOTATED_CDS"/>
    <property type="molecule type" value="Genomic_DNA"/>
</dbReference>
<reference evidence="3" key="2">
    <citation type="submission" date="2020-05" db="UniProtKB">
        <authorList>
            <consortium name="EnsemblMetazoa"/>
        </authorList>
    </citation>
    <scope>IDENTIFICATION</scope>
</reference>
<organism evidence="2">
    <name type="scientific">Anopheles sinensis</name>
    <name type="common">Mosquito</name>
    <dbReference type="NCBI Taxonomy" id="74873"/>
    <lineage>
        <taxon>Eukaryota</taxon>
        <taxon>Metazoa</taxon>
        <taxon>Ecdysozoa</taxon>
        <taxon>Arthropoda</taxon>
        <taxon>Hexapoda</taxon>
        <taxon>Insecta</taxon>
        <taxon>Pterygota</taxon>
        <taxon>Neoptera</taxon>
        <taxon>Endopterygota</taxon>
        <taxon>Diptera</taxon>
        <taxon>Nematocera</taxon>
        <taxon>Culicoidea</taxon>
        <taxon>Culicidae</taxon>
        <taxon>Anophelinae</taxon>
        <taxon>Anopheles</taxon>
    </lineage>
</organism>
<protein>
    <submittedName>
        <fullName evidence="2 3">Glutaminase</fullName>
    </submittedName>
</protein>
<evidence type="ECO:0000313" key="3">
    <source>
        <dbReference type="EnsemblMetazoa" id="ASIC010838-PA"/>
    </source>
</evidence>
<accession>A0A084VYC0</accession>
<feature type="region of interest" description="Disordered" evidence="1">
    <location>
        <begin position="1"/>
        <end position="33"/>
    </location>
</feature>
<sequence length="64" mass="6826">MLTAQAPNPRNPLPSGAPSAANSRVQAPSPAEKVTHRFVCQAAQRFTGRDLNTERATAEATRPL</sequence>
<evidence type="ECO:0000313" key="4">
    <source>
        <dbReference type="Proteomes" id="UP000030765"/>
    </source>
</evidence>
<proteinExistence type="predicted"/>
<evidence type="ECO:0000313" key="2">
    <source>
        <dbReference type="EMBL" id="KFB42964.1"/>
    </source>
</evidence>
<dbReference type="VEuPathDB" id="VectorBase:ASIC010838"/>
<dbReference type="AlphaFoldDB" id="A0A084VYC0"/>
<keyword evidence="4" id="KW-1185">Reference proteome</keyword>
<reference evidence="2 4" key="1">
    <citation type="journal article" date="2014" name="BMC Genomics">
        <title>Genome sequence of Anopheles sinensis provides insight into genetics basis of mosquito competence for malaria parasites.</title>
        <authorList>
            <person name="Zhou D."/>
            <person name="Zhang D."/>
            <person name="Ding G."/>
            <person name="Shi L."/>
            <person name="Hou Q."/>
            <person name="Ye Y."/>
            <person name="Xu Y."/>
            <person name="Zhou H."/>
            <person name="Xiong C."/>
            <person name="Li S."/>
            <person name="Yu J."/>
            <person name="Hong S."/>
            <person name="Yu X."/>
            <person name="Zou P."/>
            <person name="Chen C."/>
            <person name="Chang X."/>
            <person name="Wang W."/>
            <person name="Lv Y."/>
            <person name="Sun Y."/>
            <person name="Ma L."/>
            <person name="Shen B."/>
            <person name="Zhu C."/>
        </authorList>
    </citation>
    <scope>NUCLEOTIDE SEQUENCE [LARGE SCALE GENOMIC DNA]</scope>
</reference>
<gene>
    <name evidence="2" type="ORF">ZHAS_00010838</name>
</gene>
<name>A0A084VYC0_ANOSI</name>
<evidence type="ECO:0000256" key="1">
    <source>
        <dbReference type="SAM" id="MobiDB-lite"/>
    </source>
</evidence>
<dbReference type="Proteomes" id="UP000030765">
    <property type="component" value="Unassembled WGS sequence"/>
</dbReference>
<dbReference type="EMBL" id="KE525231">
    <property type="protein sequence ID" value="KFB42964.1"/>
    <property type="molecule type" value="Genomic_DNA"/>
</dbReference>
<dbReference type="EnsemblMetazoa" id="ASIC010838-RA">
    <property type="protein sequence ID" value="ASIC010838-PA"/>
    <property type="gene ID" value="ASIC010838"/>
</dbReference>